<dbReference type="PANTHER" id="PTHR34109:SF1">
    <property type="entry name" value="VOC DOMAIN-CONTAINING PROTEIN"/>
    <property type="match status" value="1"/>
</dbReference>
<accession>A0ABN1Y2A6</accession>
<dbReference type="PROSITE" id="PS51819">
    <property type="entry name" value="VOC"/>
    <property type="match status" value="1"/>
</dbReference>
<dbReference type="RefSeq" id="WP_344026024.1">
    <property type="nucleotide sequence ID" value="NZ_BAAAJK010000033.1"/>
</dbReference>
<keyword evidence="3" id="KW-1185">Reference proteome</keyword>
<dbReference type="InterPro" id="IPR004360">
    <property type="entry name" value="Glyas_Fos-R_dOase_dom"/>
</dbReference>
<dbReference type="SUPFAM" id="SSF54593">
    <property type="entry name" value="Glyoxalase/Bleomycin resistance protein/Dihydroxybiphenyl dioxygenase"/>
    <property type="match status" value="1"/>
</dbReference>
<dbReference type="EMBL" id="BAAAJK010000033">
    <property type="protein sequence ID" value="GAA1396008.1"/>
    <property type="molecule type" value="Genomic_DNA"/>
</dbReference>
<reference evidence="2 3" key="1">
    <citation type="journal article" date="2019" name="Int. J. Syst. Evol. Microbiol.">
        <title>The Global Catalogue of Microorganisms (GCM) 10K type strain sequencing project: providing services to taxonomists for standard genome sequencing and annotation.</title>
        <authorList>
            <consortium name="The Broad Institute Genomics Platform"/>
            <consortium name="The Broad Institute Genome Sequencing Center for Infectious Disease"/>
            <person name="Wu L."/>
            <person name="Ma J."/>
        </authorList>
    </citation>
    <scope>NUCLEOTIDE SEQUENCE [LARGE SCALE GENOMIC DNA]</scope>
    <source>
        <strain evidence="2 3">JCM 11896</strain>
    </source>
</reference>
<name>A0ABN1Y2A6_9PSEU</name>
<dbReference type="Pfam" id="PF00903">
    <property type="entry name" value="Glyoxalase"/>
    <property type="match status" value="1"/>
</dbReference>
<proteinExistence type="predicted"/>
<evidence type="ECO:0000313" key="2">
    <source>
        <dbReference type="EMBL" id="GAA1396008.1"/>
    </source>
</evidence>
<dbReference type="Gene3D" id="3.30.720.110">
    <property type="match status" value="1"/>
</dbReference>
<evidence type="ECO:0000259" key="1">
    <source>
        <dbReference type="PROSITE" id="PS51819"/>
    </source>
</evidence>
<gene>
    <name evidence="2" type="ORF">GCM10009613_46510</name>
</gene>
<dbReference type="InterPro" id="IPR037523">
    <property type="entry name" value="VOC_core"/>
</dbReference>
<dbReference type="Proteomes" id="UP001501414">
    <property type="component" value="Unassembled WGS sequence"/>
</dbReference>
<protein>
    <submittedName>
        <fullName evidence="2">VOC family protein</fullName>
    </submittedName>
</protein>
<dbReference type="PANTHER" id="PTHR34109">
    <property type="entry name" value="BNAUNNG04460D PROTEIN-RELATED"/>
    <property type="match status" value="1"/>
</dbReference>
<feature type="domain" description="VOC" evidence="1">
    <location>
        <begin position="1"/>
        <end position="123"/>
    </location>
</feature>
<evidence type="ECO:0000313" key="3">
    <source>
        <dbReference type="Proteomes" id="UP001501414"/>
    </source>
</evidence>
<sequence>MSIHTTLRYDDPRAAIDFLTSALGFRELNAHAGDNGVIAHAELAWDDGDDTAVLALGARRGVDDRFDTGRAVLYLTCDDPDALHARAVAAGARVVMEPVDQDYGSREFAVADPEGNVWSAGTYRMTG</sequence>
<comment type="caution">
    <text evidence="2">The sequence shown here is derived from an EMBL/GenBank/DDBJ whole genome shotgun (WGS) entry which is preliminary data.</text>
</comment>
<dbReference type="Gene3D" id="3.30.720.120">
    <property type="match status" value="1"/>
</dbReference>
<dbReference type="InterPro" id="IPR029068">
    <property type="entry name" value="Glyas_Bleomycin-R_OHBP_Dase"/>
</dbReference>
<organism evidence="2 3">
    <name type="scientific">Pseudonocardia kongjuensis</name>
    <dbReference type="NCBI Taxonomy" id="102227"/>
    <lineage>
        <taxon>Bacteria</taxon>
        <taxon>Bacillati</taxon>
        <taxon>Actinomycetota</taxon>
        <taxon>Actinomycetes</taxon>
        <taxon>Pseudonocardiales</taxon>
        <taxon>Pseudonocardiaceae</taxon>
        <taxon>Pseudonocardia</taxon>
    </lineage>
</organism>